<feature type="chain" id="PRO_5041421033" description="Secreted protein" evidence="2">
    <location>
        <begin position="29"/>
        <end position="191"/>
    </location>
</feature>
<accession>A0AA39YPF7</accession>
<feature type="region of interest" description="Disordered" evidence="1">
    <location>
        <begin position="170"/>
        <end position="191"/>
    </location>
</feature>
<protein>
    <recommendedName>
        <fullName evidence="5">Secreted protein</fullName>
    </recommendedName>
</protein>
<comment type="caution">
    <text evidence="3">The sequence shown here is derived from an EMBL/GenBank/DDBJ whole genome shotgun (WGS) entry which is preliminary data.</text>
</comment>
<evidence type="ECO:0008006" key="5">
    <source>
        <dbReference type="Google" id="ProtNLM"/>
    </source>
</evidence>
<feature type="signal peptide" evidence="2">
    <location>
        <begin position="1"/>
        <end position="28"/>
    </location>
</feature>
<evidence type="ECO:0000313" key="4">
    <source>
        <dbReference type="Proteomes" id="UP001174936"/>
    </source>
</evidence>
<keyword evidence="2" id="KW-0732">Signal</keyword>
<evidence type="ECO:0000256" key="2">
    <source>
        <dbReference type="SAM" id="SignalP"/>
    </source>
</evidence>
<dbReference type="EMBL" id="JAULSV010000001">
    <property type="protein sequence ID" value="KAK0654825.1"/>
    <property type="molecule type" value="Genomic_DNA"/>
</dbReference>
<evidence type="ECO:0000256" key="1">
    <source>
        <dbReference type="SAM" id="MobiDB-lite"/>
    </source>
</evidence>
<evidence type="ECO:0000313" key="3">
    <source>
        <dbReference type="EMBL" id="KAK0654825.1"/>
    </source>
</evidence>
<gene>
    <name evidence="3" type="ORF">B0T16DRAFT_383844</name>
</gene>
<sequence length="191" mass="21097">MMQTINMCRFFLLLAGIMILDLTSSVVASLVKGDDRSVSIPRSSSQYLAQRSAPVPQMSGPPVCGQFNTGDKKDFEQLQYDMSGDKSNVTTPAKKCRRQRCKNTTGVYVCNDNDHDVIIPYLTIREFAAKPGKECCTKRYTDSKGISGQQFSDQNWNVIIAYANCNHPQDQDRPGFGPAGDPWGPNGACEN</sequence>
<keyword evidence="4" id="KW-1185">Reference proteome</keyword>
<proteinExistence type="predicted"/>
<reference evidence="3" key="1">
    <citation type="submission" date="2023-06" db="EMBL/GenBank/DDBJ databases">
        <title>Genome-scale phylogeny and comparative genomics of the fungal order Sordariales.</title>
        <authorList>
            <consortium name="Lawrence Berkeley National Laboratory"/>
            <person name="Hensen N."/>
            <person name="Bonometti L."/>
            <person name="Westerberg I."/>
            <person name="Brannstrom I.O."/>
            <person name="Guillou S."/>
            <person name="Cros-Aarteil S."/>
            <person name="Calhoun S."/>
            <person name="Haridas S."/>
            <person name="Kuo A."/>
            <person name="Mondo S."/>
            <person name="Pangilinan J."/>
            <person name="Riley R."/>
            <person name="Labutti K."/>
            <person name="Andreopoulos B."/>
            <person name="Lipzen A."/>
            <person name="Chen C."/>
            <person name="Yanf M."/>
            <person name="Daum C."/>
            <person name="Ng V."/>
            <person name="Clum A."/>
            <person name="Steindorff A."/>
            <person name="Ohm R."/>
            <person name="Martin F."/>
            <person name="Silar P."/>
            <person name="Natvig D."/>
            <person name="Lalanne C."/>
            <person name="Gautier V."/>
            <person name="Ament-Velasquez S.L."/>
            <person name="Kruys A."/>
            <person name="Hutchinson M.I."/>
            <person name="Powell A.J."/>
            <person name="Barry K."/>
            <person name="Miller A.N."/>
            <person name="Grigoriev I.V."/>
            <person name="Debuchy R."/>
            <person name="Gladieux P."/>
            <person name="Thoren M.H."/>
            <person name="Johannesson H."/>
        </authorList>
    </citation>
    <scope>NUCLEOTIDE SEQUENCE</scope>
    <source>
        <strain evidence="3">SMH2532-1</strain>
    </source>
</reference>
<name>A0AA39YPF7_9PEZI</name>
<dbReference type="Proteomes" id="UP001174936">
    <property type="component" value="Unassembled WGS sequence"/>
</dbReference>
<organism evidence="3 4">
    <name type="scientific">Cercophora newfieldiana</name>
    <dbReference type="NCBI Taxonomy" id="92897"/>
    <lineage>
        <taxon>Eukaryota</taxon>
        <taxon>Fungi</taxon>
        <taxon>Dikarya</taxon>
        <taxon>Ascomycota</taxon>
        <taxon>Pezizomycotina</taxon>
        <taxon>Sordariomycetes</taxon>
        <taxon>Sordariomycetidae</taxon>
        <taxon>Sordariales</taxon>
        <taxon>Lasiosphaeriaceae</taxon>
        <taxon>Cercophora</taxon>
    </lineage>
</organism>
<dbReference type="AlphaFoldDB" id="A0AA39YPF7"/>